<proteinExistence type="predicted"/>
<dbReference type="OrthoDB" id="2562717at2759"/>
<sequence length="233" mass="26018">MVVSILLLKMLDDDLVSRLIYLPEEFLLIFNNNNNNIPNPITYNILNNNVLLTTNSSNTNTNSNNSSNTNNSSNNTNNIIYSTSINKQGSTPFAERPPQLPISNSHTNTLFRDPFAVSSNPNPNPNTNPNTNTNAYPYSSQSQNQSQRGYIILQPAPAMISPGQTEFLHHPEMEMETEHETYETLVGLGYSLNKLRAPTPWIRGHAEDAEWLNEDDVSDITDLEGRLKGVNIA</sequence>
<protein>
    <submittedName>
        <fullName evidence="2">Uncharacterized protein</fullName>
    </submittedName>
</protein>
<gene>
    <name evidence="2" type="ORF">BCR39DRAFT_504247</name>
</gene>
<keyword evidence="3" id="KW-1185">Reference proteome</keyword>
<name>A0A1Y2BCF8_9TREE</name>
<organism evidence="2 3">
    <name type="scientific">Naematelia encephala</name>
    <dbReference type="NCBI Taxonomy" id="71784"/>
    <lineage>
        <taxon>Eukaryota</taxon>
        <taxon>Fungi</taxon>
        <taxon>Dikarya</taxon>
        <taxon>Basidiomycota</taxon>
        <taxon>Agaricomycotina</taxon>
        <taxon>Tremellomycetes</taxon>
        <taxon>Tremellales</taxon>
        <taxon>Naemateliaceae</taxon>
        <taxon>Naematelia</taxon>
    </lineage>
</organism>
<dbReference type="AlphaFoldDB" id="A0A1Y2BCF8"/>
<dbReference type="Proteomes" id="UP000193986">
    <property type="component" value="Unassembled WGS sequence"/>
</dbReference>
<evidence type="ECO:0000313" key="3">
    <source>
        <dbReference type="Proteomes" id="UP000193986"/>
    </source>
</evidence>
<dbReference type="InParanoid" id="A0A1Y2BCF8"/>
<reference evidence="2 3" key="1">
    <citation type="submission" date="2016-07" db="EMBL/GenBank/DDBJ databases">
        <title>Pervasive Adenine N6-methylation of Active Genes in Fungi.</title>
        <authorList>
            <consortium name="DOE Joint Genome Institute"/>
            <person name="Mondo S.J."/>
            <person name="Dannebaum R.O."/>
            <person name="Kuo R.C."/>
            <person name="Labutti K."/>
            <person name="Haridas S."/>
            <person name="Kuo A."/>
            <person name="Salamov A."/>
            <person name="Ahrendt S.R."/>
            <person name="Lipzen A."/>
            <person name="Sullivan W."/>
            <person name="Andreopoulos W.B."/>
            <person name="Clum A."/>
            <person name="Lindquist E."/>
            <person name="Daum C."/>
            <person name="Ramamoorthy G.K."/>
            <person name="Gryganskyi A."/>
            <person name="Culley D."/>
            <person name="Magnuson J.K."/>
            <person name="James T.Y."/>
            <person name="O'Malley M.A."/>
            <person name="Stajich J.E."/>
            <person name="Spatafora J.W."/>
            <person name="Visel A."/>
            <person name="Grigoriev I.V."/>
        </authorList>
    </citation>
    <scope>NUCLEOTIDE SEQUENCE [LARGE SCALE GENOMIC DNA]</scope>
    <source>
        <strain evidence="2 3">68-887.2</strain>
    </source>
</reference>
<accession>A0A1Y2BCF8</accession>
<dbReference type="EMBL" id="MCFC01000009">
    <property type="protein sequence ID" value="ORY32513.1"/>
    <property type="molecule type" value="Genomic_DNA"/>
</dbReference>
<evidence type="ECO:0000256" key="1">
    <source>
        <dbReference type="SAM" id="MobiDB-lite"/>
    </source>
</evidence>
<feature type="region of interest" description="Disordered" evidence="1">
    <location>
        <begin position="56"/>
        <end position="133"/>
    </location>
</feature>
<feature type="compositionally biased region" description="Low complexity" evidence="1">
    <location>
        <begin position="56"/>
        <end position="86"/>
    </location>
</feature>
<feature type="compositionally biased region" description="Polar residues" evidence="1">
    <location>
        <begin position="101"/>
        <end position="110"/>
    </location>
</feature>
<evidence type="ECO:0000313" key="2">
    <source>
        <dbReference type="EMBL" id="ORY32513.1"/>
    </source>
</evidence>
<comment type="caution">
    <text evidence="2">The sequence shown here is derived from an EMBL/GenBank/DDBJ whole genome shotgun (WGS) entry which is preliminary data.</text>
</comment>